<evidence type="ECO:0000256" key="11">
    <source>
        <dbReference type="ARBA" id="ARBA00023180"/>
    </source>
</evidence>
<dbReference type="GO" id="GO:0005789">
    <property type="term" value="C:endoplasmic reticulum membrane"/>
    <property type="evidence" value="ECO:0007669"/>
    <property type="project" value="UniProtKB-SubCell"/>
</dbReference>
<dbReference type="InterPro" id="IPR037674">
    <property type="entry name" value="PIG-G_N"/>
</dbReference>
<name>T5A8Q3_OPHSC</name>
<proteinExistence type="inferred from homology"/>
<feature type="transmembrane region" description="Helical" evidence="12">
    <location>
        <begin position="809"/>
        <end position="836"/>
    </location>
</feature>
<dbReference type="AlphaFoldDB" id="T5A8Q3"/>
<feature type="transmembrane region" description="Helical" evidence="12">
    <location>
        <begin position="612"/>
        <end position="633"/>
    </location>
</feature>
<keyword evidence="8 12" id="KW-0256">Endoplasmic reticulum</keyword>
<dbReference type="Gene3D" id="3.40.720.10">
    <property type="entry name" value="Alkaline Phosphatase, subunit A"/>
    <property type="match status" value="1"/>
</dbReference>
<dbReference type="SUPFAM" id="SSF53649">
    <property type="entry name" value="Alkaline phosphatase-like"/>
    <property type="match status" value="1"/>
</dbReference>
<evidence type="ECO:0000256" key="2">
    <source>
        <dbReference type="ARBA" id="ARBA00004687"/>
    </source>
</evidence>
<dbReference type="GO" id="GO:0006506">
    <property type="term" value="P:GPI anchor biosynthetic process"/>
    <property type="evidence" value="ECO:0007669"/>
    <property type="project" value="UniProtKB-UniPathway"/>
</dbReference>
<reference evidence="14 15" key="1">
    <citation type="journal article" date="2013" name="Chin. Sci. Bull.">
        <title>Genome survey uncovers the secrets of sex and lifestyle in caterpillar fungus.</title>
        <authorList>
            <person name="Hu X."/>
            <person name="Zhang Y."/>
            <person name="Xiao G."/>
            <person name="Zheng P."/>
            <person name="Xia Y."/>
            <person name="Zhang X."/>
            <person name="St Leger R.J."/>
            <person name="Liu X."/>
            <person name="Wang C."/>
        </authorList>
    </citation>
    <scope>NUCLEOTIDE SEQUENCE [LARGE SCALE GENOMIC DNA]</scope>
    <source>
        <strain evidence="15">Co18 / CGMCC 3.14243</strain>
        <tissue evidence="14">Fruit-body</tissue>
    </source>
</reference>
<gene>
    <name evidence="14" type="ORF">OCS_05495</name>
</gene>
<dbReference type="UniPathway" id="UPA00196"/>
<evidence type="ECO:0000256" key="3">
    <source>
        <dbReference type="ARBA" id="ARBA00005315"/>
    </source>
</evidence>
<dbReference type="InterPro" id="IPR017850">
    <property type="entry name" value="Alkaline_phosphatase_core_sf"/>
</dbReference>
<dbReference type="eggNOG" id="KOG2125">
    <property type="taxonomic scope" value="Eukaryota"/>
</dbReference>
<evidence type="ECO:0000256" key="7">
    <source>
        <dbReference type="ARBA" id="ARBA00022692"/>
    </source>
</evidence>
<dbReference type="PANTHER" id="PTHR23072">
    <property type="entry name" value="PHOSPHATIDYLINOSITOL GLYCAN-RELATED"/>
    <property type="match status" value="1"/>
</dbReference>
<evidence type="ECO:0000313" key="15">
    <source>
        <dbReference type="Proteomes" id="UP000019374"/>
    </source>
</evidence>
<feature type="transmembrane region" description="Helical" evidence="12">
    <location>
        <begin position="466"/>
        <end position="486"/>
    </location>
</feature>
<dbReference type="InterPro" id="IPR002591">
    <property type="entry name" value="Phosphodiest/P_Trfase"/>
</dbReference>
<evidence type="ECO:0000313" key="14">
    <source>
        <dbReference type="EMBL" id="EQK98790.1"/>
    </source>
</evidence>
<keyword evidence="6 12" id="KW-0808">Transferase</keyword>
<protein>
    <recommendedName>
        <fullName evidence="4 12">GPI ethanolamine phosphate transferase 2</fullName>
    </recommendedName>
</protein>
<evidence type="ECO:0000256" key="5">
    <source>
        <dbReference type="ARBA" id="ARBA00022502"/>
    </source>
</evidence>
<keyword evidence="10 12" id="KW-0472">Membrane</keyword>
<dbReference type="PANTHER" id="PTHR23072:SF0">
    <property type="entry name" value="GPI ETHANOLAMINE PHOSPHATE TRANSFERASE 2"/>
    <property type="match status" value="1"/>
</dbReference>
<dbReference type="InterPro" id="IPR039527">
    <property type="entry name" value="PIGG/GPI7"/>
</dbReference>
<comment type="function">
    <text evidence="12">Ethanolamine phosphate transferase involved in glycosylphosphatidylinositol-anchor biosynthesis. Transfers ethanolamine phosphate to the GPI second mannose.</text>
</comment>
<dbReference type="CDD" id="cd16024">
    <property type="entry name" value="GPI_EPT_2"/>
    <property type="match status" value="1"/>
</dbReference>
<evidence type="ECO:0000256" key="12">
    <source>
        <dbReference type="RuleBase" id="RU367106"/>
    </source>
</evidence>
<feature type="transmembrane region" description="Helical" evidence="12">
    <location>
        <begin position="498"/>
        <end position="515"/>
    </location>
</feature>
<keyword evidence="9 12" id="KW-1133">Transmembrane helix</keyword>
<comment type="similarity">
    <text evidence="3 12">Belongs to the PIGG/PIGN/PIGO family. PIGG subfamily.</text>
</comment>
<feature type="transmembrane region" description="Helical" evidence="12">
    <location>
        <begin position="660"/>
        <end position="678"/>
    </location>
</feature>
<dbReference type="Pfam" id="PF01663">
    <property type="entry name" value="Phosphodiest"/>
    <property type="match status" value="1"/>
</dbReference>
<evidence type="ECO:0000256" key="1">
    <source>
        <dbReference type="ARBA" id="ARBA00004477"/>
    </source>
</evidence>
<keyword evidence="11" id="KW-0325">Glycoprotein</keyword>
<feature type="transmembrane region" description="Helical" evidence="12">
    <location>
        <begin position="587"/>
        <end position="605"/>
    </location>
</feature>
<comment type="caution">
    <text evidence="12">Lacks conserved residue(s) required for the propagation of feature annotation.</text>
</comment>
<feature type="domain" description="GPI ethanolamine phosphate transferase 2 C-terminal" evidence="13">
    <location>
        <begin position="458"/>
        <end position="876"/>
    </location>
</feature>
<comment type="pathway">
    <text evidence="2 12">Glycolipid biosynthesis; glycosylphosphatidylinositol-anchor biosynthesis.</text>
</comment>
<sequence length="877" mass="95610">MMASRDGSLLCTLLLLIANLLIPLSIAVFATGFFPHKPFLPGLAKYESLGLVPAPFNRLVFVVVDALRRQMTVILSTQTTLASSIHRGLPPLPLRGSPSHSLPLSLIRDGAAIPFTANARSPTVTMPRIKAMTTGSIPSFVDLILNINEADTSSTLATQDTWLAQFKAAGKGKLLMYGDDTWLKLFPDTFDRHDGTTSFFVSDFTEVDQNVTRNIGAELERSDWGLMVLHYLGLDHIGHKAGPRSANMLPKQREMDGIVETIYKAMESKHHLQSTLFVLCGDHGMNDAGNHGASSPGETSPALVFLSPKLRAISQKLSAPTRPGDEFDYYTTVEQSDIAPTIATLLGLPISKNNIGAFIPDFLPFWPRFDHQVQILLRNAQQILDIVTATFGEELFDIHGTMDPCVLEVTSTHELACGWRKIGKQAATLTSNAQVDQAWLSETSAWLRKAQDLMSSMASNYDMPRIFMGQSLALAAVIAVGAVAMLQGAYKGAQLAPLLLITMSYGTMMFASSYVEEEQHFWYWSSTLWIAWLGSPAISRTARLSSAGGHLFALGALRLARGWNQTGQKFAGEPDVVKTFLAPNPRLVWALVSLAYMFVMFRMLVDLRGIPVVVASSLSLSLVMAAFTFKLAFTAEAAPELVAGLAKKLNDSLEGPSLTSRARVVFMLMTVLAGVAVYQRKRGRRHVMPSVRLLHHLYTLLAMTQSRATNIPLLLLASAMCYNLGRDELSVPEITASSILLQHTFFFAFGGSNAISSVDLSSAYNGVSDFTIVSVGALTFIGNWAGPIFCSSATNSLLLRRHRSGQAHVFLHHITSLTLFATVSIAFVMAACTALRTHLFIWTVFSPKYLYCVAWSLGQHLAVNVGLGGLLFQLGAS</sequence>
<evidence type="ECO:0000256" key="9">
    <source>
        <dbReference type="ARBA" id="ARBA00022989"/>
    </source>
</evidence>
<evidence type="ECO:0000256" key="10">
    <source>
        <dbReference type="ARBA" id="ARBA00023136"/>
    </source>
</evidence>
<dbReference type="Pfam" id="PF19316">
    <property type="entry name" value="PIGO_PIGG"/>
    <property type="match status" value="1"/>
</dbReference>
<dbReference type="OrthoDB" id="272139at2759"/>
<dbReference type="EMBL" id="KE654030">
    <property type="protein sequence ID" value="EQK98790.1"/>
    <property type="molecule type" value="Genomic_DNA"/>
</dbReference>
<dbReference type="GO" id="GO:0051267">
    <property type="term" value="F:CP2 mannose-ethanolamine phosphotransferase activity"/>
    <property type="evidence" value="ECO:0007669"/>
    <property type="project" value="TreeGrafter"/>
</dbReference>
<accession>T5A8Q3</accession>
<evidence type="ECO:0000256" key="6">
    <source>
        <dbReference type="ARBA" id="ARBA00022679"/>
    </source>
</evidence>
<evidence type="ECO:0000256" key="4">
    <source>
        <dbReference type="ARBA" id="ARBA00020830"/>
    </source>
</evidence>
<organism evidence="14 15">
    <name type="scientific">Ophiocordyceps sinensis (strain Co18 / CGMCC 3.14243)</name>
    <name type="common">Yarsagumba caterpillar fungus</name>
    <name type="synonym">Hirsutella sinensis</name>
    <dbReference type="NCBI Taxonomy" id="911162"/>
    <lineage>
        <taxon>Eukaryota</taxon>
        <taxon>Fungi</taxon>
        <taxon>Dikarya</taxon>
        <taxon>Ascomycota</taxon>
        <taxon>Pezizomycotina</taxon>
        <taxon>Sordariomycetes</taxon>
        <taxon>Hypocreomycetidae</taxon>
        <taxon>Hypocreales</taxon>
        <taxon>Ophiocordycipitaceae</taxon>
        <taxon>Ophiocordyceps</taxon>
    </lineage>
</organism>
<evidence type="ECO:0000259" key="13">
    <source>
        <dbReference type="Pfam" id="PF19316"/>
    </source>
</evidence>
<dbReference type="Proteomes" id="UP000019374">
    <property type="component" value="Unassembled WGS sequence"/>
</dbReference>
<evidence type="ECO:0000256" key="8">
    <source>
        <dbReference type="ARBA" id="ARBA00022824"/>
    </source>
</evidence>
<dbReference type="InterPro" id="IPR045687">
    <property type="entry name" value="PIGG/GPI7_C"/>
</dbReference>
<dbReference type="HOGENOM" id="CLU_004770_0_0_1"/>
<keyword evidence="7 12" id="KW-0812">Transmembrane</keyword>
<comment type="subcellular location">
    <subcellularLocation>
        <location evidence="1 12">Endoplasmic reticulum membrane</location>
        <topology evidence="1 12">Multi-pass membrane protein</topology>
    </subcellularLocation>
</comment>
<keyword evidence="5 12" id="KW-0337">GPI-anchor biosynthesis</keyword>